<dbReference type="Proteomes" id="UP000000763">
    <property type="component" value="Chromosome 8"/>
</dbReference>
<keyword evidence="1" id="KW-0732">Signal</keyword>
<reference evidence="3" key="2">
    <citation type="journal article" date="2008" name="Nucleic Acids Res.">
        <title>The rice annotation project database (RAP-DB): 2008 update.</title>
        <authorList>
            <consortium name="The rice annotation project (RAP)"/>
        </authorList>
    </citation>
    <scope>GENOME REANNOTATION</scope>
    <source>
        <strain evidence="3">cv. Nipponbare</strain>
    </source>
</reference>
<name>Q7EZW5_ORYSJ</name>
<gene>
    <name evidence="2" type="primary">P0410E11.119</name>
</gene>
<evidence type="ECO:0008006" key="4">
    <source>
        <dbReference type="Google" id="ProtNLM"/>
    </source>
</evidence>
<dbReference type="EMBL" id="AP004459">
    <property type="protein sequence ID" value="BAD01698.1"/>
    <property type="molecule type" value="Genomic_DNA"/>
</dbReference>
<evidence type="ECO:0000313" key="3">
    <source>
        <dbReference type="Proteomes" id="UP000000763"/>
    </source>
</evidence>
<proteinExistence type="predicted"/>
<organism evidence="2 3">
    <name type="scientific">Oryza sativa subsp. japonica</name>
    <name type="common">Rice</name>
    <dbReference type="NCBI Taxonomy" id="39947"/>
    <lineage>
        <taxon>Eukaryota</taxon>
        <taxon>Viridiplantae</taxon>
        <taxon>Streptophyta</taxon>
        <taxon>Embryophyta</taxon>
        <taxon>Tracheophyta</taxon>
        <taxon>Spermatophyta</taxon>
        <taxon>Magnoliopsida</taxon>
        <taxon>Liliopsida</taxon>
        <taxon>Poales</taxon>
        <taxon>Poaceae</taxon>
        <taxon>BOP clade</taxon>
        <taxon>Oryzoideae</taxon>
        <taxon>Oryzeae</taxon>
        <taxon>Oryzinae</taxon>
        <taxon>Oryza</taxon>
        <taxon>Oryza sativa</taxon>
    </lineage>
</organism>
<reference evidence="3" key="1">
    <citation type="journal article" date="2005" name="Nature">
        <title>The map-based sequence of the rice genome.</title>
        <authorList>
            <consortium name="International rice genome sequencing project (IRGSP)"/>
            <person name="Matsumoto T."/>
            <person name="Wu J."/>
            <person name="Kanamori H."/>
            <person name="Katayose Y."/>
            <person name="Fujisawa M."/>
            <person name="Namiki N."/>
            <person name="Mizuno H."/>
            <person name="Yamamoto K."/>
            <person name="Antonio B.A."/>
            <person name="Baba T."/>
            <person name="Sakata K."/>
            <person name="Nagamura Y."/>
            <person name="Aoki H."/>
            <person name="Arikawa K."/>
            <person name="Arita K."/>
            <person name="Bito T."/>
            <person name="Chiden Y."/>
            <person name="Fujitsuka N."/>
            <person name="Fukunaka R."/>
            <person name="Hamada M."/>
            <person name="Harada C."/>
            <person name="Hayashi A."/>
            <person name="Hijishita S."/>
            <person name="Honda M."/>
            <person name="Hosokawa S."/>
            <person name="Ichikawa Y."/>
            <person name="Idonuma A."/>
            <person name="Iijima M."/>
            <person name="Ikeda M."/>
            <person name="Ikeno M."/>
            <person name="Ito K."/>
            <person name="Ito S."/>
            <person name="Ito T."/>
            <person name="Ito Y."/>
            <person name="Ito Y."/>
            <person name="Iwabuchi A."/>
            <person name="Kamiya K."/>
            <person name="Karasawa W."/>
            <person name="Kurita K."/>
            <person name="Katagiri S."/>
            <person name="Kikuta A."/>
            <person name="Kobayashi H."/>
            <person name="Kobayashi N."/>
            <person name="Machita K."/>
            <person name="Maehara T."/>
            <person name="Masukawa M."/>
            <person name="Mizubayashi T."/>
            <person name="Mukai Y."/>
            <person name="Nagasaki H."/>
            <person name="Nagata Y."/>
            <person name="Naito S."/>
            <person name="Nakashima M."/>
            <person name="Nakama Y."/>
            <person name="Nakamichi Y."/>
            <person name="Nakamura M."/>
            <person name="Meguro A."/>
            <person name="Negishi M."/>
            <person name="Ohta I."/>
            <person name="Ohta T."/>
            <person name="Okamoto M."/>
            <person name="Ono N."/>
            <person name="Saji S."/>
            <person name="Sakaguchi M."/>
            <person name="Sakai K."/>
            <person name="Shibata M."/>
            <person name="Shimokawa T."/>
            <person name="Song J."/>
            <person name="Takazaki Y."/>
            <person name="Terasawa K."/>
            <person name="Tsugane M."/>
            <person name="Tsuji K."/>
            <person name="Ueda S."/>
            <person name="Waki K."/>
            <person name="Yamagata H."/>
            <person name="Yamamoto M."/>
            <person name="Yamamoto S."/>
            <person name="Yamane H."/>
            <person name="Yoshiki S."/>
            <person name="Yoshihara R."/>
            <person name="Yukawa K."/>
            <person name="Zhong H."/>
            <person name="Yano M."/>
            <person name="Yuan Q."/>
            <person name="Ouyang S."/>
            <person name="Liu J."/>
            <person name="Jones K.M."/>
            <person name="Gansberger K."/>
            <person name="Moffat K."/>
            <person name="Hill J."/>
            <person name="Bera J."/>
            <person name="Fadrosh D."/>
            <person name="Jin S."/>
            <person name="Johri S."/>
            <person name="Kim M."/>
            <person name="Overton L."/>
            <person name="Reardon M."/>
            <person name="Tsitrin T."/>
            <person name="Vuong H."/>
            <person name="Weaver B."/>
            <person name="Ciecko A."/>
            <person name="Tallon L."/>
            <person name="Jackson J."/>
            <person name="Pai G."/>
            <person name="Aken S.V."/>
            <person name="Utterback T."/>
            <person name="Reidmuller S."/>
            <person name="Feldblyum T."/>
            <person name="Hsiao J."/>
            <person name="Zismann V."/>
            <person name="Iobst S."/>
            <person name="de Vazeille A.R."/>
            <person name="Buell C.R."/>
            <person name="Ying K."/>
            <person name="Li Y."/>
            <person name="Lu T."/>
            <person name="Huang Y."/>
            <person name="Zhao Q."/>
            <person name="Feng Q."/>
            <person name="Zhang L."/>
            <person name="Zhu J."/>
            <person name="Weng Q."/>
            <person name="Mu J."/>
            <person name="Lu Y."/>
            <person name="Fan D."/>
            <person name="Liu Y."/>
            <person name="Guan J."/>
            <person name="Zhang Y."/>
            <person name="Yu S."/>
            <person name="Liu X."/>
            <person name="Zhang Y."/>
            <person name="Hong G."/>
            <person name="Han B."/>
            <person name="Choisne N."/>
            <person name="Demange N."/>
            <person name="Orjeda G."/>
            <person name="Samain S."/>
            <person name="Cattolico L."/>
            <person name="Pelletier E."/>
            <person name="Couloux A."/>
            <person name="Segurens B."/>
            <person name="Wincker P."/>
            <person name="D'Hont A."/>
            <person name="Scarpelli C."/>
            <person name="Weissenbach J."/>
            <person name="Salanoubat M."/>
            <person name="Quetier F."/>
            <person name="Yu Y."/>
            <person name="Kim H.R."/>
            <person name="Rambo T."/>
            <person name="Currie J."/>
            <person name="Collura K."/>
            <person name="Luo M."/>
            <person name="Yang T."/>
            <person name="Ammiraju J.S.S."/>
            <person name="Engler F."/>
            <person name="Soderlund C."/>
            <person name="Wing R.A."/>
            <person name="Palmer L.E."/>
            <person name="de la Bastide M."/>
            <person name="Spiegel L."/>
            <person name="Nascimento L."/>
            <person name="Zutavern T."/>
            <person name="O'Shaughnessy A."/>
            <person name="Dike S."/>
            <person name="Dedhia N."/>
            <person name="Preston R."/>
            <person name="Balija V."/>
            <person name="McCombie W.R."/>
            <person name="Chow T."/>
            <person name="Chen H."/>
            <person name="Chung M."/>
            <person name="Chen C."/>
            <person name="Shaw J."/>
            <person name="Wu H."/>
            <person name="Hsiao K."/>
            <person name="Chao Y."/>
            <person name="Chu M."/>
            <person name="Cheng C."/>
            <person name="Hour A."/>
            <person name="Lee P."/>
            <person name="Lin S."/>
            <person name="Lin Y."/>
            <person name="Liou J."/>
            <person name="Liu S."/>
            <person name="Hsing Y."/>
            <person name="Raghuvanshi S."/>
            <person name="Mohanty A."/>
            <person name="Bharti A.K."/>
            <person name="Gaur A."/>
            <person name="Gupta V."/>
            <person name="Kumar D."/>
            <person name="Ravi V."/>
            <person name="Vij S."/>
            <person name="Kapur A."/>
            <person name="Khurana P."/>
            <person name="Khurana P."/>
            <person name="Khurana J.P."/>
            <person name="Tyagi A.K."/>
            <person name="Gaikwad K."/>
            <person name="Singh A."/>
            <person name="Dalal V."/>
            <person name="Srivastava S."/>
            <person name="Dixit A."/>
            <person name="Pal A.K."/>
            <person name="Ghazi I.A."/>
            <person name="Yadav M."/>
            <person name="Pandit A."/>
            <person name="Bhargava A."/>
            <person name="Sureshbabu K."/>
            <person name="Batra K."/>
            <person name="Sharma T.R."/>
            <person name="Mohapatra T."/>
            <person name="Singh N.K."/>
            <person name="Messing J."/>
            <person name="Nelson A.B."/>
            <person name="Fuks G."/>
            <person name="Kavchok S."/>
            <person name="Keizer G."/>
            <person name="Linton E."/>
            <person name="Llaca V."/>
            <person name="Song R."/>
            <person name="Tanyolac B."/>
            <person name="Young S."/>
            <person name="Ho-Il K."/>
            <person name="Hahn J.H."/>
            <person name="Sangsakoo G."/>
            <person name="Vanavichit A."/>
            <person name="de Mattos Luiz.A.T."/>
            <person name="Zimmer P.D."/>
            <person name="Malone G."/>
            <person name="Dellagostin O."/>
            <person name="de Oliveira A.C."/>
            <person name="Bevan M."/>
            <person name="Bancroft I."/>
            <person name="Minx P."/>
            <person name="Cordum H."/>
            <person name="Wilson R."/>
            <person name="Cheng Z."/>
            <person name="Jin W."/>
            <person name="Jiang J."/>
            <person name="Leong S.A."/>
            <person name="Iwama H."/>
            <person name="Gojobori T."/>
            <person name="Itoh T."/>
            <person name="Niimura Y."/>
            <person name="Fujii Y."/>
            <person name="Habara T."/>
            <person name="Sakai H."/>
            <person name="Sato Y."/>
            <person name="Wilson G."/>
            <person name="Kumar K."/>
            <person name="McCouch S."/>
            <person name="Juretic N."/>
            <person name="Hoen D."/>
            <person name="Wright S."/>
            <person name="Bruskiewich R."/>
            <person name="Bureau T."/>
            <person name="Miyao A."/>
            <person name="Hirochika H."/>
            <person name="Nishikawa T."/>
            <person name="Kadowaki K."/>
            <person name="Sugiura M."/>
            <person name="Burr B."/>
            <person name="Sasaki T."/>
        </authorList>
    </citation>
    <scope>NUCLEOTIDE SEQUENCE [LARGE SCALE GENOMIC DNA]</scope>
    <source>
        <strain evidence="3">cv. Nipponbare</strain>
    </source>
</reference>
<accession>Q7EZW5</accession>
<sequence>MWEWGLHVSETSFSSLSLSLPLSAVAVGGAAQACCEQGATQHAGRVDRRRACSEQGAGRNSIAAATEVVQVPTASIWVVRGRPTQWAASSPTTTQTSELWEWRWRWRWSRNRRGRRTILLLYTDLLFAGSSGSPLSSPSSSSSSHAVNS</sequence>
<protein>
    <recommendedName>
        <fullName evidence="4">Secreted protein</fullName>
    </recommendedName>
</protein>
<dbReference type="AlphaFoldDB" id="Q7EZW5"/>
<evidence type="ECO:0000313" key="2">
    <source>
        <dbReference type="EMBL" id="BAD01698.1"/>
    </source>
</evidence>
<feature type="chain" id="PRO_5004288534" description="Secreted protein" evidence="1">
    <location>
        <begin position="27"/>
        <end position="149"/>
    </location>
</feature>
<evidence type="ECO:0000256" key="1">
    <source>
        <dbReference type="SAM" id="SignalP"/>
    </source>
</evidence>
<feature type="signal peptide" evidence="1">
    <location>
        <begin position="1"/>
        <end position="26"/>
    </location>
</feature>